<protein>
    <recommendedName>
        <fullName evidence="1">DUF4219 domain-containing protein</fullName>
    </recommendedName>
</protein>
<feature type="domain" description="DUF4219" evidence="1">
    <location>
        <begin position="11"/>
        <end position="35"/>
    </location>
</feature>
<dbReference type="Proteomes" id="UP001163828">
    <property type="component" value="Unassembled WGS sequence"/>
</dbReference>
<dbReference type="EMBL" id="MU790626">
    <property type="protein sequence ID" value="KAJ3996097.1"/>
    <property type="molecule type" value="Genomic_DNA"/>
</dbReference>
<keyword evidence="3" id="KW-1185">Reference proteome</keyword>
<comment type="caution">
    <text evidence="2">The sequence shown here is derived from an EMBL/GenBank/DDBJ whole genome shotgun (WGS) entry which is preliminary data.</text>
</comment>
<sequence length="83" mass="9634">MSDSHRTFDNLSANNYAVWAPEMEAHLKVKGVWEYADPSDTTKSWNQKQIRTWHRENNQAAGLLFMCIDESQKAHVKDVKDDP</sequence>
<name>A0ABQ8QC21_9AGAR</name>
<feature type="non-terminal residue" evidence="2">
    <location>
        <position position="83"/>
    </location>
</feature>
<evidence type="ECO:0000313" key="2">
    <source>
        <dbReference type="EMBL" id="KAJ3996097.1"/>
    </source>
</evidence>
<evidence type="ECO:0000259" key="1">
    <source>
        <dbReference type="Pfam" id="PF13961"/>
    </source>
</evidence>
<accession>A0ABQ8QC21</accession>
<organism evidence="2 3">
    <name type="scientific">Lentinula boryana</name>
    <dbReference type="NCBI Taxonomy" id="40481"/>
    <lineage>
        <taxon>Eukaryota</taxon>
        <taxon>Fungi</taxon>
        <taxon>Dikarya</taxon>
        <taxon>Basidiomycota</taxon>
        <taxon>Agaricomycotina</taxon>
        <taxon>Agaricomycetes</taxon>
        <taxon>Agaricomycetidae</taxon>
        <taxon>Agaricales</taxon>
        <taxon>Marasmiineae</taxon>
        <taxon>Omphalotaceae</taxon>
        <taxon>Lentinula</taxon>
    </lineage>
</organism>
<evidence type="ECO:0000313" key="3">
    <source>
        <dbReference type="Proteomes" id="UP001163828"/>
    </source>
</evidence>
<dbReference type="Pfam" id="PF13961">
    <property type="entry name" value="DUF4219"/>
    <property type="match status" value="1"/>
</dbReference>
<dbReference type="InterPro" id="IPR025314">
    <property type="entry name" value="DUF4219"/>
</dbReference>
<reference evidence="2" key="1">
    <citation type="submission" date="2022-08" db="EMBL/GenBank/DDBJ databases">
        <authorList>
            <consortium name="DOE Joint Genome Institute"/>
            <person name="Min B."/>
            <person name="Riley R."/>
            <person name="Sierra-Patev S."/>
            <person name="Naranjo-Ortiz M."/>
            <person name="Looney B."/>
            <person name="Konkel Z."/>
            <person name="Slot J.C."/>
            <person name="Sakamoto Y."/>
            <person name="Steenwyk J.L."/>
            <person name="Rokas A."/>
            <person name="Carro J."/>
            <person name="Camarero S."/>
            <person name="Ferreira P."/>
            <person name="Molpeceres G."/>
            <person name="Ruiz-Duenas F.J."/>
            <person name="Serrano A."/>
            <person name="Henrissat B."/>
            <person name="Drula E."/>
            <person name="Hughes K.W."/>
            <person name="Mata J.L."/>
            <person name="Ishikawa N.K."/>
            <person name="Vargas-Isla R."/>
            <person name="Ushijima S."/>
            <person name="Smith C.A."/>
            <person name="Ahrendt S."/>
            <person name="Andreopoulos W."/>
            <person name="He G."/>
            <person name="Labutti K."/>
            <person name="Lipzen A."/>
            <person name="Ng V."/>
            <person name="Sandor L."/>
            <person name="Barry K."/>
            <person name="Martinez A.T."/>
            <person name="Xiao Y."/>
            <person name="Gibbons J.G."/>
            <person name="Terashima K."/>
            <person name="Hibbett D.S."/>
            <person name="Grigoriev I.V."/>
        </authorList>
    </citation>
    <scope>NUCLEOTIDE SEQUENCE</scope>
    <source>
        <strain evidence="2">TFB10827</strain>
    </source>
</reference>
<proteinExistence type="predicted"/>
<gene>
    <name evidence="2" type="ORF">F5050DRAFT_1551094</name>
</gene>